<dbReference type="Proteomes" id="UP000321570">
    <property type="component" value="Unassembled WGS sequence"/>
</dbReference>
<proteinExistence type="predicted"/>
<keyword evidence="3" id="KW-1185">Reference proteome</keyword>
<evidence type="ECO:0000313" key="2">
    <source>
        <dbReference type="EMBL" id="VUZ54555.1"/>
    </source>
</evidence>
<organism evidence="2 3">
    <name type="scientific">Hymenolepis diminuta</name>
    <name type="common">Rat tapeworm</name>
    <dbReference type="NCBI Taxonomy" id="6216"/>
    <lineage>
        <taxon>Eukaryota</taxon>
        <taxon>Metazoa</taxon>
        <taxon>Spiralia</taxon>
        <taxon>Lophotrochozoa</taxon>
        <taxon>Platyhelminthes</taxon>
        <taxon>Cestoda</taxon>
        <taxon>Eucestoda</taxon>
        <taxon>Cyclophyllidea</taxon>
        <taxon>Hymenolepididae</taxon>
        <taxon>Hymenolepis</taxon>
    </lineage>
</organism>
<evidence type="ECO:0000313" key="3">
    <source>
        <dbReference type="Proteomes" id="UP000321570"/>
    </source>
</evidence>
<dbReference type="EMBL" id="CABIJS010000665">
    <property type="protein sequence ID" value="VUZ54555.1"/>
    <property type="molecule type" value="Genomic_DNA"/>
</dbReference>
<dbReference type="AlphaFoldDB" id="A0A564Z4X2"/>
<sequence length="69" mass="7842">MGNCHNHQGARRQYLRCGDRKGHMSSSSQTTQTRRVGSLTPEQSVIPGCCATTRRKRPRYYLPCTTTTR</sequence>
<protein>
    <submittedName>
        <fullName evidence="2">Uncharacterized protein</fullName>
    </submittedName>
</protein>
<accession>A0A564Z4X2</accession>
<feature type="region of interest" description="Disordered" evidence="1">
    <location>
        <begin position="1"/>
        <end position="40"/>
    </location>
</feature>
<name>A0A564Z4X2_HYMDI</name>
<reference evidence="2 3" key="1">
    <citation type="submission" date="2019-07" db="EMBL/GenBank/DDBJ databases">
        <authorList>
            <person name="Jastrzebski P J."/>
            <person name="Paukszto L."/>
            <person name="Jastrzebski P J."/>
        </authorList>
    </citation>
    <scope>NUCLEOTIDE SEQUENCE [LARGE SCALE GENOMIC DNA]</scope>
    <source>
        <strain evidence="2 3">WMS-il1</strain>
    </source>
</reference>
<evidence type="ECO:0000256" key="1">
    <source>
        <dbReference type="SAM" id="MobiDB-lite"/>
    </source>
</evidence>
<gene>
    <name evidence="2" type="ORF">WMSIL1_LOCUS12631</name>
</gene>